<dbReference type="OrthoDB" id="1929062at2759"/>
<evidence type="ECO:0000313" key="1">
    <source>
        <dbReference type="EMBL" id="KAG0476700.1"/>
    </source>
</evidence>
<protein>
    <submittedName>
        <fullName evidence="1">Uncharacterized protein</fullName>
    </submittedName>
</protein>
<dbReference type="AlphaFoldDB" id="A0A835QUX6"/>
<proteinExistence type="predicted"/>
<dbReference type="EMBL" id="JADCNL010000006">
    <property type="protein sequence ID" value="KAG0476700.1"/>
    <property type="molecule type" value="Genomic_DNA"/>
</dbReference>
<keyword evidence="2" id="KW-1185">Reference proteome</keyword>
<name>A0A835QUX6_VANPL</name>
<sequence>MASFAASVFLGPPQRTAANTIMASRAEALLGTIFVDGMVATHRFLEQLQWL</sequence>
<reference evidence="1 2" key="1">
    <citation type="journal article" date="2020" name="Nat. Food">
        <title>A phased Vanilla planifolia genome enables genetic improvement of flavour and production.</title>
        <authorList>
            <person name="Hasing T."/>
            <person name="Tang H."/>
            <person name="Brym M."/>
            <person name="Khazi F."/>
            <person name="Huang T."/>
            <person name="Chambers A.H."/>
        </authorList>
    </citation>
    <scope>NUCLEOTIDE SEQUENCE [LARGE SCALE GENOMIC DNA]</scope>
    <source>
        <tissue evidence="1">Leaf</tissue>
    </source>
</reference>
<accession>A0A835QUX6</accession>
<organism evidence="1 2">
    <name type="scientific">Vanilla planifolia</name>
    <name type="common">Vanilla</name>
    <dbReference type="NCBI Taxonomy" id="51239"/>
    <lineage>
        <taxon>Eukaryota</taxon>
        <taxon>Viridiplantae</taxon>
        <taxon>Streptophyta</taxon>
        <taxon>Embryophyta</taxon>
        <taxon>Tracheophyta</taxon>
        <taxon>Spermatophyta</taxon>
        <taxon>Magnoliopsida</taxon>
        <taxon>Liliopsida</taxon>
        <taxon>Asparagales</taxon>
        <taxon>Orchidaceae</taxon>
        <taxon>Vanilloideae</taxon>
        <taxon>Vanilleae</taxon>
        <taxon>Vanilla</taxon>
    </lineage>
</organism>
<dbReference type="Proteomes" id="UP000636800">
    <property type="component" value="Chromosome 6"/>
</dbReference>
<gene>
    <name evidence="1" type="ORF">HPP92_013541</name>
</gene>
<comment type="caution">
    <text evidence="1">The sequence shown here is derived from an EMBL/GenBank/DDBJ whole genome shotgun (WGS) entry which is preliminary data.</text>
</comment>
<evidence type="ECO:0000313" key="2">
    <source>
        <dbReference type="Proteomes" id="UP000636800"/>
    </source>
</evidence>